<gene>
    <name evidence="3" type="ORF">CEUTPL_LOCUS12127</name>
</gene>
<organism evidence="3 4">
    <name type="scientific">Ceutorhynchus assimilis</name>
    <name type="common">cabbage seed weevil</name>
    <dbReference type="NCBI Taxonomy" id="467358"/>
    <lineage>
        <taxon>Eukaryota</taxon>
        <taxon>Metazoa</taxon>
        <taxon>Ecdysozoa</taxon>
        <taxon>Arthropoda</taxon>
        <taxon>Hexapoda</taxon>
        <taxon>Insecta</taxon>
        <taxon>Pterygota</taxon>
        <taxon>Neoptera</taxon>
        <taxon>Endopterygota</taxon>
        <taxon>Coleoptera</taxon>
        <taxon>Polyphaga</taxon>
        <taxon>Cucujiformia</taxon>
        <taxon>Curculionidae</taxon>
        <taxon>Ceutorhynchinae</taxon>
        <taxon>Ceutorhynchus</taxon>
    </lineage>
</organism>
<name>A0A9N9QS58_9CUCU</name>
<evidence type="ECO:0000256" key="1">
    <source>
        <dbReference type="SAM" id="SignalP"/>
    </source>
</evidence>
<protein>
    <recommendedName>
        <fullName evidence="2">Endonuclease/exonuclease/phosphatase domain-containing protein</fullName>
    </recommendedName>
</protein>
<reference evidence="3" key="1">
    <citation type="submission" date="2022-01" db="EMBL/GenBank/DDBJ databases">
        <authorList>
            <person name="King R."/>
        </authorList>
    </citation>
    <scope>NUCLEOTIDE SEQUENCE</scope>
</reference>
<dbReference type="InterPro" id="IPR003539">
    <property type="entry name" value="CD_toxinB"/>
</dbReference>
<evidence type="ECO:0000313" key="4">
    <source>
        <dbReference type="Proteomes" id="UP001152799"/>
    </source>
</evidence>
<dbReference type="InterPro" id="IPR036691">
    <property type="entry name" value="Endo/exonu/phosph_ase_sf"/>
</dbReference>
<evidence type="ECO:0000313" key="3">
    <source>
        <dbReference type="EMBL" id="CAG9771698.1"/>
    </source>
</evidence>
<dbReference type="InterPro" id="IPR005135">
    <property type="entry name" value="Endo/exonuclease/phosphatase"/>
</dbReference>
<accession>A0A9N9QS58</accession>
<dbReference type="Proteomes" id="UP001152799">
    <property type="component" value="Chromosome 7"/>
</dbReference>
<keyword evidence="1" id="KW-0732">Signal</keyword>
<dbReference type="Gene3D" id="3.60.10.10">
    <property type="entry name" value="Endonuclease/exonuclease/phosphatase"/>
    <property type="match status" value="1"/>
</dbReference>
<dbReference type="OrthoDB" id="7278627at2759"/>
<dbReference type="NCBIfam" id="NF011787">
    <property type="entry name" value="PRK15251.1"/>
    <property type="match status" value="1"/>
</dbReference>
<dbReference type="GO" id="GO:0003824">
    <property type="term" value="F:catalytic activity"/>
    <property type="evidence" value="ECO:0007669"/>
    <property type="project" value="InterPro"/>
</dbReference>
<dbReference type="Pfam" id="PF03372">
    <property type="entry name" value="Exo_endo_phos"/>
    <property type="match status" value="1"/>
</dbReference>
<dbReference type="CDD" id="cd09081">
    <property type="entry name" value="CdtB"/>
    <property type="match status" value="1"/>
</dbReference>
<dbReference type="SUPFAM" id="SSF56219">
    <property type="entry name" value="DNase I-like"/>
    <property type="match status" value="1"/>
</dbReference>
<dbReference type="PRINTS" id="PR01388">
    <property type="entry name" value="CDTOXINB"/>
</dbReference>
<feature type="signal peptide" evidence="1">
    <location>
        <begin position="1"/>
        <end position="20"/>
    </location>
</feature>
<feature type="chain" id="PRO_5040326802" description="Endonuclease/exonuclease/phosphatase domain-containing protein" evidence="1">
    <location>
        <begin position="21"/>
        <end position="283"/>
    </location>
</feature>
<sequence length="283" mass="31179">MSRVKFIVCLVGFLLGYNSAAVTQRRAATWNLQGSSAATEAKWTNNVRQLVVGSNAASVLALQEAGTPPASAQLQGNLGNRLLDPQDLRQQVYEYKWNLGSASRPDYRWIYYTQNDLGANRVNLALVTAVKPDHVLILRPPGDYKSVRPILGVQFNKDNYFTIHASASGGGDAASIVNVIANYFGSRQEYDHQFMIMGDYNRSPAELRAALQRQHPDILNHVGIYAPATKTHRNGGILDYAVIGQYSYDLPNRIAVYAVTPSLSGQLVSDHTPVVFNVAQRDE</sequence>
<proteinExistence type="predicted"/>
<keyword evidence="4" id="KW-1185">Reference proteome</keyword>
<feature type="domain" description="Endonuclease/exonuclease/phosphatase" evidence="2">
    <location>
        <begin position="28"/>
        <end position="271"/>
    </location>
</feature>
<evidence type="ECO:0000259" key="2">
    <source>
        <dbReference type="Pfam" id="PF03372"/>
    </source>
</evidence>
<dbReference type="EMBL" id="OU892283">
    <property type="protein sequence ID" value="CAG9771698.1"/>
    <property type="molecule type" value="Genomic_DNA"/>
</dbReference>
<dbReference type="AlphaFoldDB" id="A0A9N9QS58"/>